<name>A0A6S6PL82_ACEAC</name>
<evidence type="ECO:0000313" key="2">
    <source>
        <dbReference type="Proteomes" id="UP000515220"/>
    </source>
</evidence>
<protein>
    <submittedName>
        <fullName evidence="1">Uncharacterized protein</fullName>
    </submittedName>
</protein>
<dbReference type="EMBL" id="AP023326">
    <property type="protein sequence ID" value="BCI68103.1"/>
    <property type="molecule type" value="Genomic_DNA"/>
</dbReference>
<accession>A0A6S6PL82</accession>
<organism evidence="1 2">
    <name type="scientific">Acetobacter aceti</name>
    <dbReference type="NCBI Taxonomy" id="435"/>
    <lineage>
        <taxon>Bacteria</taxon>
        <taxon>Pseudomonadati</taxon>
        <taxon>Pseudomonadota</taxon>
        <taxon>Alphaproteobacteria</taxon>
        <taxon>Acetobacterales</taxon>
        <taxon>Acetobacteraceae</taxon>
        <taxon>Acetobacter</taxon>
        <taxon>Acetobacter subgen. Acetobacter</taxon>
    </lineage>
</organism>
<gene>
    <name evidence="1" type="ORF">AAJCM20276_27270</name>
</gene>
<sequence length="202" mass="22912">MAAQKRRVVIRQAEDMGPNLTLREDGPSFAELGRRERRRVANILKDDQKHAEQLRKIDAGKIDTGTTGQAMKRRPREFVSAVGADRITDGSPVDFYFYTTQTLSQRQADAGWKLMGLYRQGFPQPRLVGRIGEVGRELVSGEEEEMLASARRLFTELTDKLPVVAGRMISRIVRNEYPDCRMGVTHLMEGLDIVADRLKLPR</sequence>
<dbReference type="Proteomes" id="UP000515220">
    <property type="component" value="Chromosome"/>
</dbReference>
<proteinExistence type="predicted"/>
<reference evidence="1 2" key="1">
    <citation type="submission" date="2020-07" db="EMBL/GenBank/DDBJ databases">
        <title>Complete Genome Sequence of an acetic acid bacterium, Acetobacter aceti JCM20276.</title>
        <authorList>
            <person name="Hirose Y."/>
            <person name="Mihara H."/>
        </authorList>
    </citation>
    <scope>NUCLEOTIDE SEQUENCE [LARGE SCALE GENOMIC DNA]</scope>
    <source>
        <strain evidence="1 2">JCM20276</strain>
    </source>
</reference>
<dbReference type="AlphaFoldDB" id="A0A6S6PL82"/>
<evidence type="ECO:0000313" key="1">
    <source>
        <dbReference type="EMBL" id="BCI68103.1"/>
    </source>
</evidence>